<dbReference type="EMBL" id="CAEKDK010000007">
    <property type="protein sequence ID" value="CAB4287658.1"/>
    <property type="molecule type" value="Genomic_DNA"/>
</dbReference>
<dbReference type="Proteomes" id="UP000507245">
    <property type="component" value="Unassembled WGS sequence"/>
</dbReference>
<dbReference type="OrthoDB" id="10497173at2759"/>
<dbReference type="AlphaFoldDB" id="A0A6J5Y238"/>
<name>A0A6J5Y238_PRUAR</name>
<reference evidence="4" key="1">
    <citation type="journal article" date="2020" name="Genome Biol.">
        <title>Gamete binning: chromosome-level and haplotype-resolved genome assembly enabled by high-throughput single-cell sequencing of gamete genomes.</title>
        <authorList>
            <person name="Campoy J.A."/>
            <person name="Sun H."/>
            <person name="Goel M."/>
            <person name="Jiao W.-B."/>
            <person name="Folz-Donahue K."/>
            <person name="Wang N."/>
            <person name="Rubio M."/>
            <person name="Liu C."/>
            <person name="Kukat C."/>
            <person name="Ruiz D."/>
            <person name="Huettel B."/>
            <person name="Schneeberger K."/>
        </authorList>
    </citation>
    <scope>NUCLEOTIDE SEQUENCE [LARGE SCALE GENOMIC DNA]</scope>
    <source>
        <strain evidence="4">cv. Rojo Pasion</strain>
    </source>
</reference>
<keyword evidence="4" id="KW-1185">Reference proteome</keyword>
<accession>A0A6J5Y238</accession>
<dbReference type="EMBL" id="CAEKKB010000007">
    <property type="protein sequence ID" value="CAB4318025.1"/>
    <property type="molecule type" value="Genomic_DNA"/>
</dbReference>
<reference evidence="2 3" key="2">
    <citation type="submission" date="2020-05" db="EMBL/GenBank/DDBJ databases">
        <authorList>
            <person name="Campoy J."/>
            <person name="Schneeberger K."/>
            <person name="Spophaly S."/>
        </authorList>
    </citation>
    <scope>NUCLEOTIDE SEQUENCE [LARGE SCALE GENOMIC DNA]</scope>
    <source>
        <strain evidence="2">PruArmRojPasFocal</strain>
    </source>
</reference>
<evidence type="ECO:0000313" key="1">
    <source>
        <dbReference type="EMBL" id="CAB4287658.1"/>
    </source>
</evidence>
<proteinExistence type="predicted"/>
<sequence>MATELLWNFKRFQAPTVLSQLDADLMLMAAEAGPTDVIDIRFDGHICNLKREAEVFGVLGVVEFRMYKISGRKARWKGRVLDRSLSSDLCHDRVSPLLCVRAVCRPFSLFCVLFFALFSMHTSRARIVDINNNEISRPKLITLS</sequence>
<gene>
    <name evidence="1" type="ORF">CURHAP_LOCUS45668</name>
    <name evidence="2" type="ORF">ORAREDHAP_LOCUS45001</name>
</gene>
<evidence type="ECO:0000313" key="4">
    <source>
        <dbReference type="Proteomes" id="UP000507245"/>
    </source>
</evidence>
<organism evidence="2 4">
    <name type="scientific">Prunus armeniaca</name>
    <name type="common">Apricot</name>
    <name type="synonym">Armeniaca vulgaris</name>
    <dbReference type="NCBI Taxonomy" id="36596"/>
    <lineage>
        <taxon>Eukaryota</taxon>
        <taxon>Viridiplantae</taxon>
        <taxon>Streptophyta</taxon>
        <taxon>Embryophyta</taxon>
        <taxon>Tracheophyta</taxon>
        <taxon>Spermatophyta</taxon>
        <taxon>Magnoliopsida</taxon>
        <taxon>eudicotyledons</taxon>
        <taxon>Gunneridae</taxon>
        <taxon>Pentapetalae</taxon>
        <taxon>rosids</taxon>
        <taxon>fabids</taxon>
        <taxon>Rosales</taxon>
        <taxon>Rosaceae</taxon>
        <taxon>Amygdaloideae</taxon>
        <taxon>Amygdaleae</taxon>
        <taxon>Prunus</taxon>
    </lineage>
</organism>
<evidence type="ECO:0000313" key="3">
    <source>
        <dbReference type="Proteomes" id="UP000507222"/>
    </source>
</evidence>
<protein>
    <submittedName>
        <fullName evidence="2">Uncharacterized protein</fullName>
    </submittedName>
</protein>
<dbReference type="Proteomes" id="UP000507222">
    <property type="component" value="Unassembled WGS sequence"/>
</dbReference>
<evidence type="ECO:0000313" key="2">
    <source>
        <dbReference type="EMBL" id="CAB4318025.1"/>
    </source>
</evidence>